<accession>A0AAV4HSE8</accession>
<name>A0AAV4HSE8_9GAST</name>
<sequence length="448" mass="48573">MEGERHRSPQHKEISITAESPPDVGRLIVPPEDLDRVDGIRPSSSRTRAVALLPAIEESLEEGPESLSLGAKSKHGGQRTSSKPMLSSISEERIPRLWEYPVGGRSWERGRSSGHALGAGEAPTLQSECDQSSPLTFDKTTEGDAALVEAGDAEAREGNRSNHALEGPNSGPEEKNEVSEVQNISLTATSTAESGGKVGDSKLENMDGTGAAEDIISSNTGDVGSNSHIDSEQLNTEANAASLSCSQVIFGRSSDATNLMLPHQELNKLDRTEKLPFLVDGMNENFLSKDEALTEYEGAESFELSEHVELSDLSVKCVNSERELNLSEDCAPKINATLSKEFPNEVSGNEEPSEQVESLLLPEVYSEISKTNLDNEVQIVLSKNDLYQDGRSAKESVCNVQSGVNPYEQVTGDESSGCQLDENQVMTELIVKEVFQRTKLSYCLRFQA</sequence>
<comment type="caution">
    <text evidence="2">The sequence shown here is derived from an EMBL/GenBank/DDBJ whole genome shotgun (WGS) entry which is preliminary data.</text>
</comment>
<keyword evidence="3" id="KW-1185">Reference proteome</keyword>
<organism evidence="2 3">
    <name type="scientific">Elysia marginata</name>
    <dbReference type="NCBI Taxonomy" id="1093978"/>
    <lineage>
        <taxon>Eukaryota</taxon>
        <taxon>Metazoa</taxon>
        <taxon>Spiralia</taxon>
        <taxon>Lophotrochozoa</taxon>
        <taxon>Mollusca</taxon>
        <taxon>Gastropoda</taxon>
        <taxon>Heterobranchia</taxon>
        <taxon>Euthyneura</taxon>
        <taxon>Panpulmonata</taxon>
        <taxon>Sacoglossa</taxon>
        <taxon>Placobranchoidea</taxon>
        <taxon>Plakobranchidae</taxon>
        <taxon>Elysia</taxon>
    </lineage>
</organism>
<feature type="compositionally biased region" description="Polar residues" evidence="1">
    <location>
        <begin position="179"/>
        <end position="193"/>
    </location>
</feature>
<gene>
    <name evidence="2" type="ORF">ElyMa_004556700</name>
</gene>
<feature type="compositionally biased region" description="Polar residues" evidence="1">
    <location>
        <begin position="78"/>
        <end position="89"/>
    </location>
</feature>
<evidence type="ECO:0000313" key="3">
    <source>
        <dbReference type="Proteomes" id="UP000762676"/>
    </source>
</evidence>
<evidence type="ECO:0000256" key="1">
    <source>
        <dbReference type="SAM" id="MobiDB-lite"/>
    </source>
</evidence>
<evidence type="ECO:0000313" key="2">
    <source>
        <dbReference type="EMBL" id="GFS00505.1"/>
    </source>
</evidence>
<reference evidence="2 3" key="1">
    <citation type="journal article" date="2021" name="Elife">
        <title>Chloroplast acquisition without the gene transfer in kleptoplastic sea slugs, Plakobranchus ocellatus.</title>
        <authorList>
            <person name="Maeda T."/>
            <person name="Takahashi S."/>
            <person name="Yoshida T."/>
            <person name="Shimamura S."/>
            <person name="Takaki Y."/>
            <person name="Nagai Y."/>
            <person name="Toyoda A."/>
            <person name="Suzuki Y."/>
            <person name="Arimoto A."/>
            <person name="Ishii H."/>
            <person name="Satoh N."/>
            <person name="Nishiyama T."/>
            <person name="Hasebe M."/>
            <person name="Maruyama T."/>
            <person name="Minagawa J."/>
            <person name="Obokata J."/>
            <person name="Shigenobu S."/>
        </authorList>
    </citation>
    <scope>NUCLEOTIDE SEQUENCE [LARGE SCALE GENOMIC DNA]</scope>
</reference>
<feature type="region of interest" description="Disordered" evidence="1">
    <location>
        <begin position="153"/>
        <end position="207"/>
    </location>
</feature>
<protein>
    <submittedName>
        <fullName evidence="2">Uncharacterized protein</fullName>
    </submittedName>
</protein>
<feature type="compositionally biased region" description="Polar residues" evidence="1">
    <location>
        <begin position="124"/>
        <end position="135"/>
    </location>
</feature>
<feature type="compositionally biased region" description="Basic and acidic residues" evidence="1">
    <location>
        <begin position="1"/>
        <end position="14"/>
    </location>
</feature>
<feature type="region of interest" description="Disordered" evidence="1">
    <location>
        <begin position="60"/>
        <end position="138"/>
    </location>
</feature>
<dbReference type="Proteomes" id="UP000762676">
    <property type="component" value="Unassembled WGS sequence"/>
</dbReference>
<dbReference type="EMBL" id="BMAT01009182">
    <property type="protein sequence ID" value="GFS00505.1"/>
    <property type="molecule type" value="Genomic_DNA"/>
</dbReference>
<dbReference type="AlphaFoldDB" id="A0AAV4HSE8"/>
<feature type="region of interest" description="Disordered" evidence="1">
    <location>
        <begin position="1"/>
        <end position="45"/>
    </location>
</feature>
<proteinExistence type="predicted"/>